<feature type="non-terminal residue" evidence="2">
    <location>
        <position position="1"/>
    </location>
</feature>
<name>A0A820KFX9_9BILA</name>
<organism evidence="2 3">
    <name type="scientific">Adineta steineri</name>
    <dbReference type="NCBI Taxonomy" id="433720"/>
    <lineage>
        <taxon>Eukaryota</taxon>
        <taxon>Metazoa</taxon>
        <taxon>Spiralia</taxon>
        <taxon>Gnathifera</taxon>
        <taxon>Rotifera</taxon>
        <taxon>Eurotatoria</taxon>
        <taxon>Bdelloidea</taxon>
        <taxon>Adinetida</taxon>
        <taxon>Adinetidae</taxon>
        <taxon>Adineta</taxon>
    </lineage>
</organism>
<feature type="region of interest" description="Disordered" evidence="1">
    <location>
        <begin position="1"/>
        <end position="41"/>
    </location>
</feature>
<evidence type="ECO:0000313" key="3">
    <source>
        <dbReference type="Proteomes" id="UP000663881"/>
    </source>
</evidence>
<feature type="compositionally biased region" description="Basic and acidic residues" evidence="1">
    <location>
        <begin position="8"/>
        <end position="40"/>
    </location>
</feature>
<gene>
    <name evidence="2" type="ORF">OKA104_LOCUS48346</name>
</gene>
<evidence type="ECO:0000313" key="2">
    <source>
        <dbReference type="EMBL" id="CAF4342165.1"/>
    </source>
</evidence>
<protein>
    <submittedName>
        <fullName evidence="2">Uncharacterized protein</fullName>
    </submittedName>
</protein>
<dbReference type="AlphaFoldDB" id="A0A820KFX9"/>
<proteinExistence type="predicted"/>
<sequence length="67" mass="7860">TRILCHHILHDENKNRNQKHHDSTHRSLIEESLGKSKDSTDNITIDSISLTDQWFFTLEYRNSTSGH</sequence>
<dbReference type="Proteomes" id="UP000663881">
    <property type="component" value="Unassembled WGS sequence"/>
</dbReference>
<reference evidence="2" key="1">
    <citation type="submission" date="2021-02" db="EMBL/GenBank/DDBJ databases">
        <authorList>
            <person name="Nowell W R."/>
        </authorList>
    </citation>
    <scope>NUCLEOTIDE SEQUENCE</scope>
</reference>
<comment type="caution">
    <text evidence="2">The sequence shown here is derived from an EMBL/GenBank/DDBJ whole genome shotgun (WGS) entry which is preliminary data.</text>
</comment>
<dbReference type="EMBL" id="CAJOAY010020722">
    <property type="protein sequence ID" value="CAF4342165.1"/>
    <property type="molecule type" value="Genomic_DNA"/>
</dbReference>
<accession>A0A820KFX9</accession>
<evidence type="ECO:0000256" key="1">
    <source>
        <dbReference type="SAM" id="MobiDB-lite"/>
    </source>
</evidence>